<protein>
    <submittedName>
        <fullName evidence="1">Uncharacterized protein</fullName>
    </submittedName>
</protein>
<sequence>MTSINSLITKLADQVRINSKIGLKHKSIVSQRVRFRWELFVRGQIALGFRY</sequence>
<dbReference type="Proteomes" id="UP000187203">
    <property type="component" value="Unassembled WGS sequence"/>
</dbReference>
<reference evidence="2" key="1">
    <citation type="submission" date="2013-09" db="EMBL/GenBank/DDBJ databases">
        <title>Corchorus olitorius genome sequencing.</title>
        <authorList>
            <person name="Alam M."/>
            <person name="Haque M.S."/>
            <person name="Islam M.S."/>
            <person name="Emdad E.M."/>
            <person name="Islam M.M."/>
            <person name="Ahmed B."/>
            <person name="Halim A."/>
            <person name="Hossen Q.M.M."/>
            <person name="Hossain M.Z."/>
            <person name="Ahmed R."/>
            <person name="Khan M.M."/>
            <person name="Islam R."/>
            <person name="Rashid M.M."/>
            <person name="Khan S.A."/>
            <person name="Rahman M.S."/>
            <person name="Alam M."/>
            <person name="Yahiya A.S."/>
            <person name="Khan M.S."/>
            <person name="Azam M.S."/>
            <person name="Haque T."/>
            <person name="Lashkar M.Z.H."/>
            <person name="Akhand A.I."/>
            <person name="Morshed G."/>
            <person name="Roy S."/>
            <person name="Uddin K.S."/>
            <person name="Rabeya T."/>
            <person name="Hossain A.S."/>
            <person name="Chowdhury A."/>
            <person name="Snigdha A.R."/>
            <person name="Mortoza M.S."/>
            <person name="Matin S.A."/>
            <person name="Hoque S.M.E."/>
            <person name="Islam M.K."/>
            <person name="Roy D.K."/>
            <person name="Haider R."/>
            <person name="Moosa M.M."/>
            <person name="Elias S.M."/>
            <person name="Hasan A.M."/>
            <person name="Jahan S."/>
            <person name="Shafiuddin M."/>
            <person name="Mahmood N."/>
            <person name="Shommy N.S."/>
        </authorList>
    </citation>
    <scope>NUCLEOTIDE SEQUENCE [LARGE SCALE GENOMIC DNA]</scope>
    <source>
        <strain evidence="2">cv. O-4</strain>
    </source>
</reference>
<evidence type="ECO:0000313" key="1">
    <source>
        <dbReference type="EMBL" id="OMP14278.1"/>
    </source>
</evidence>
<organism evidence="1 2">
    <name type="scientific">Corchorus olitorius</name>
    <dbReference type="NCBI Taxonomy" id="93759"/>
    <lineage>
        <taxon>Eukaryota</taxon>
        <taxon>Viridiplantae</taxon>
        <taxon>Streptophyta</taxon>
        <taxon>Embryophyta</taxon>
        <taxon>Tracheophyta</taxon>
        <taxon>Spermatophyta</taxon>
        <taxon>Magnoliopsida</taxon>
        <taxon>eudicotyledons</taxon>
        <taxon>Gunneridae</taxon>
        <taxon>Pentapetalae</taxon>
        <taxon>rosids</taxon>
        <taxon>malvids</taxon>
        <taxon>Malvales</taxon>
        <taxon>Malvaceae</taxon>
        <taxon>Grewioideae</taxon>
        <taxon>Apeibeae</taxon>
        <taxon>Corchorus</taxon>
    </lineage>
</organism>
<comment type="caution">
    <text evidence="1">The sequence shown here is derived from an EMBL/GenBank/DDBJ whole genome shotgun (WGS) entry which is preliminary data.</text>
</comment>
<accession>A0A1R3L4N9</accession>
<name>A0A1R3L4N9_9ROSI</name>
<dbReference type="AlphaFoldDB" id="A0A1R3L4N9"/>
<evidence type="ECO:0000313" key="2">
    <source>
        <dbReference type="Proteomes" id="UP000187203"/>
    </source>
</evidence>
<keyword evidence="2" id="KW-1185">Reference proteome</keyword>
<gene>
    <name evidence="1" type="ORF">COLO4_00101</name>
</gene>
<proteinExistence type="predicted"/>
<dbReference type="EMBL" id="AWUE01000701">
    <property type="protein sequence ID" value="OMP14278.1"/>
    <property type="molecule type" value="Genomic_DNA"/>
</dbReference>